<dbReference type="PANTHER" id="PTHR47197">
    <property type="entry name" value="PROTEIN NIRF"/>
    <property type="match status" value="1"/>
</dbReference>
<sequence length="324" mass="36404">MKLQYIILICISCLLFGCAKEMITVPVQGEPVLWIAHLQESDLSFVHVEDEKVTSTGLDFSVSDMEQINNETIILSSENEDFLYKLNSETGELTQWYEAGKGVNEIIYDSDKKLLFFSNRVENTVTAVDVENGNLFGKVEVGDLPVSMTINNEDRLLYVVNTESATISVIQMDDMKKEKEFATLKYPNGVFFDGEYLWIGGHGGDGILNDQVYLYDPGTGEEADRIEVGLMPIAFHANYSKSEVYVLSHGANRVYRINVEDRSVEQSIEVGANPHAITSDKQHIYVTSLDDHTLSIIDKETLQLIKQIEMNEGPYKMMLGDDNG</sequence>
<organism evidence="1 2">
    <name type="scientific">Gracilibacillus salinarum</name>
    <dbReference type="NCBI Taxonomy" id="2932255"/>
    <lineage>
        <taxon>Bacteria</taxon>
        <taxon>Bacillati</taxon>
        <taxon>Bacillota</taxon>
        <taxon>Bacilli</taxon>
        <taxon>Bacillales</taxon>
        <taxon>Bacillaceae</taxon>
        <taxon>Gracilibacillus</taxon>
    </lineage>
</organism>
<keyword evidence="2" id="KW-1185">Reference proteome</keyword>
<evidence type="ECO:0000313" key="1">
    <source>
        <dbReference type="EMBL" id="UOQ84079.1"/>
    </source>
</evidence>
<reference evidence="1 2" key="1">
    <citation type="submission" date="2022-04" db="EMBL/GenBank/DDBJ databases">
        <title>Gracilibacillus sp. isolated from saltern.</title>
        <authorList>
            <person name="Won M."/>
            <person name="Lee C.-M."/>
            <person name="Woen H.-Y."/>
            <person name="Kwon S.-W."/>
        </authorList>
    </citation>
    <scope>NUCLEOTIDE SEQUENCE [LARGE SCALE GENOMIC DNA]</scope>
    <source>
        <strain evidence="1 2">SSPM10-3</strain>
    </source>
</reference>
<dbReference type="InterPro" id="IPR051200">
    <property type="entry name" value="Host-pathogen_enzymatic-act"/>
</dbReference>
<protein>
    <submittedName>
        <fullName evidence="1">YncE family protein</fullName>
    </submittedName>
</protein>
<dbReference type="EMBL" id="CP095071">
    <property type="protein sequence ID" value="UOQ84079.1"/>
    <property type="molecule type" value="Genomic_DNA"/>
</dbReference>
<gene>
    <name evidence="1" type="ORF">MUN87_15325</name>
</gene>
<name>A0ABY4GIP6_9BACI</name>
<dbReference type="SUPFAM" id="SSF51004">
    <property type="entry name" value="C-terminal (heme d1) domain of cytochrome cd1-nitrite reductase"/>
    <property type="match status" value="1"/>
</dbReference>
<dbReference type="InterPro" id="IPR011048">
    <property type="entry name" value="Haem_d1_sf"/>
</dbReference>
<dbReference type="Pfam" id="PF10282">
    <property type="entry name" value="Lactonase"/>
    <property type="match status" value="1"/>
</dbReference>
<dbReference type="Proteomes" id="UP000831537">
    <property type="component" value="Chromosome"/>
</dbReference>
<accession>A0ABY4GIP6</accession>
<dbReference type="InterPro" id="IPR015943">
    <property type="entry name" value="WD40/YVTN_repeat-like_dom_sf"/>
</dbReference>
<dbReference type="PANTHER" id="PTHR47197:SF3">
    <property type="entry name" value="DIHYDRO-HEME D1 DEHYDROGENASE"/>
    <property type="match status" value="1"/>
</dbReference>
<dbReference type="Gene3D" id="2.130.10.10">
    <property type="entry name" value="YVTN repeat-like/Quinoprotein amine dehydrogenase"/>
    <property type="match status" value="2"/>
</dbReference>
<dbReference type="PROSITE" id="PS51257">
    <property type="entry name" value="PROKAR_LIPOPROTEIN"/>
    <property type="match status" value="1"/>
</dbReference>
<evidence type="ECO:0000313" key="2">
    <source>
        <dbReference type="Proteomes" id="UP000831537"/>
    </source>
</evidence>
<proteinExistence type="predicted"/>
<dbReference type="InterPro" id="IPR019405">
    <property type="entry name" value="Lactonase_7-beta_prop"/>
</dbReference>
<dbReference type="RefSeq" id="WP_244741429.1">
    <property type="nucleotide sequence ID" value="NZ_CP095071.1"/>
</dbReference>